<keyword evidence="1" id="KW-0472">Membrane</keyword>
<evidence type="ECO:0000313" key="2">
    <source>
        <dbReference type="EMBL" id="MBY72452.1"/>
    </source>
</evidence>
<name>A0A2S2Q5L1_9HEMI</name>
<keyword evidence="1" id="KW-0812">Transmembrane</keyword>
<feature type="transmembrane region" description="Helical" evidence="1">
    <location>
        <begin position="20"/>
        <end position="37"/>
    </location>
</feature>
<organism evidence="2">
    <name type="scientific">Sipha flava</name>
    <name type="common">yellow sugarcane aphid</name>
    <dbReference type="NCBI Taxonomy" id="143950"/>
    <lineage>
        <taxon>Eukaryota</taxon>
        <taxon>Metazoa</taxon>
        <taxon>Ecdysozoa</taxon>
        <taxon>Arthropoda</taxon>
        <taxon>Hexapoda</taxon>
        <taxon>Insecta</taxon>
        <taxon>Pterygota</taxon>
        <taxon>Neoptera</taxon>
        <taxon>Paraneoptera</taxon>
        <taxon>Hemiptera</taxon>
        <taxon>Sternorrhyncha</taxon>
        <taxon>Aphidomorpha</taxon>
        <taxon>Aphidoidea</taxon>
        <taxon>Aphididae</taxon>
        <taxon>Sipha</taxon>
    </lineage>
</organism>
<accession>A0A2S2Q5L1</accession>
<evidence type="ECO:0000256" key="1">
    <source>
        <dbReference type="SAM" id="Phobius"/>
    </source>
</evidence>
<dbReference type="EMBL" id="GGMS01003249">
    <property type="protein sequence ID" value="MBY72452.1"/>
    <property type="molecule type" value="Transcribed_RNA"/>
</dbReference>
<dbReference type="AlphaFoldDB" id="A0A2S2Q5L1"/>
<reference evidence="2" key="1">
    <citation type="submission" date="2018-04" db="EMBL/GenBank/DDBJ databases">
        <title>Transcriptome assembly of Sipha flava.</title>
        <authorList>
            <person name="Scully E.D."/>
            <person name="Geib S.M."/>
            <person name="Palmer N.A."/>
            <person name="Koch K."/>
            <person name="Bradshaw J."/>
            <person name="Heng-Moss T."/>
            <person name="Sarath G."/>
        </authorList>
    </citation>
    <scope>NUCLEOTIDE SEQUENCE</scope>
</reference>
<keyword evidence="1" id="KW-1133">Transmembrane helix</keyword>
<proteinExistence type="predicted"/>
<sequence length="124" mass="14273">MYTRNYVPQIISVRDISNYYYVVIIVLRSLLPLFYPSPHAEMLLFERVVVRDHTLARVYSSTVYRVLGIGGDRLIVRRGRVNSAAHIQPVVRRSIRVFTFYGFCGNVCQRMSTCVIAGPNVFVK</sequence>
<gene>
    <name evidence="2" type="ORF">g.14012</name>
</gene>
<protein>
    <submittedName>
        <fullName evidence="2">Uncharacterized protein</fullName>
    </submittedName>
</protein>